<dbReference type="InterPro" id="IPR036396">
    <property type="entry name" value="Cyt_P450_sf"/>
</dbReference>
<dbReference type="STRING" id="35570.A0A1I8P430"/>
<dbReference type="AlphaFoldDB" id="A0A1I8P430"/>
<evidence type="ECO:0008006" key="19">
    <source>
        <dbReference type="Google" id="ProtNLM"/>
    </source>
</evidence>
<dbReference type="PRINTS" id="PR00385">
    <property type="entry name" value="P450"/>
</dbReference>
<dbReference type="FunFam" id="1.10.630.10:FF:000042">
    <property type="entry name" value="Cytochrome P450"/>
    <property type="match status" value="1"/>
</dbReference>
<dbReference type="GO" id="GO:0020037">
    <property type="term" value="F:heme binding"/>
    <property type="evidence" value="ECO:0007669"/>
    <property type="project" value="InterPro"/>
</dbReference>
<dbReference type="CDD" id="cd11056">
    <property type="entry name" value="CYP6-like"/>
    <property type="match status" value="1"/>
</dbReference>
<keyword evidence="12 15" id="KW-0503">Monooxygenase</keyword>
<comment type="function">
    <text evidence="2">May be involved in the metabolism of insect hormones and in the breakdown of synthetic insecticides.</text>
</comment>
<keyword evidence="7 14" id="KW-0479">Metal-binding</keyword>
<evidence type="ECO:0000256" key="4">
    <source>
        <dbReference type="ARBA" id="ARBA00004406"/>
    </source>
</evidence>
<evidence type="ECO:0000256" key="12">
    <source>
        <dbReference type="ARBA" id="ARBA00023033"/>
    </source>
</evidence>
<keyword evidence="9" id="KW-0492">Microsome</keyword>
<evidence type="ECO:0000256" key="8">
    <source>
        <dbReference type="ARBA" id="ARBA00022824"/>
    </source>
</evidence>
<dbReference type="OrthoDB" id="2789670at2759"/>
<feature type="chain" id="PRO_5009326019" description="Cytochrome P450" evidence="16">
    <location>
        <begin position="21"/>
        <end position="512"/>
    </location>
</feature>
<evidence type="ECO:0000256" key="6">
    <source>
        <dbReference type="ARBA" id="ARBA00022617"/>
    </source>
</evidence>
<comment type="subcellular location">
    <subcellularLocation>
        <location evidence="4">Endoplasmic reticulum membrane</location>
        <topology evidence="4">Peripheral membrane protein</topology>
    </subcellularLocation>
    <subcellularLocation>
        <location evidence="3">Microsome membrane</location>
        <topology evidence="3">Peripheral membrane protein</topology>
    </subcellularLocation>
</comment>
<dbReference type="GO" id="GO:0016705">
    <property type="term" value="F:oxidoreductase activity, acting on paired donors, with incorporation or reduction of molecular oxygen"/>
    <property type="evidence" value="ECO:0007669"/>
    <property type="project" value="InterPro"/>
</dbReference>
<keyword evidence="16" id="KW-0732">Signal</keyword>
<dbReference type="Pfam" id="PF00067">
    <property type="entry name" value="p450"/>
    <property type="match status" value="1"/>
</dbReference>
<dbReference type="Gene3D" id="1.10.630.10">
    <property type="entry name" value="Cytochrome P450"/>
    <property type="match status" value="1"/>
</dbReference>
<protein>
    <recommendedName>
        <fullName evidence="19">Cytochrome P450</fullName>
    </recommendedName>
</protein>
<feature type="binding site" description="axial binding residue" evidence="14">
    <location>
        <position position="455"/>
    </location>
    <ligand>
        <name>heme</name>
        <dbReference type="ChEBI" id="CHEBI:30413"/>
    </ligand>
    <ligandPart>
        <name>Fe</name>
        <dbReference type="ChEBI" id="CHEBI:18248"/>
    </ligandPart>
</feature>
<dbReference type="GO" id="GO:0005506">
    <property type="term" value="F:iron ion binding"/>
    <property type="evidence" value="ECO:0007669"/>
    <property type="project" value="InterPro"/>
</dbReference>
<sequence length="512" mass="60301">MFLEFLVLLTIGAVFFYRWATKNDDFFEKRNMAHDKPCFLLGSGKDVILRRKNVLEMICEVYQRHNGIVYGVFDNRDPVILIREPELIKRVLIKDHEHFVNRRSFLVGSPENMIANTIFMMENDRWRDMRSTLSPAFTGSKMRQMFQLILQCVQEAMLYLREQHVNAGAEGFELDMRDFTTRLTNDIIASTAFGLQINSYSDRDNEFYDKARKAINFSTLQQMKIMFIMLMPKVAEFFKIEFFERSYTDYFMRLVLDAMKYRQEHKIHRPDMINLLMEARGMIPSEAPKTHFRQWSDIEVVAQCFIFFAAGFDTSSSVMNFAAHELMENPQIQQRLYEEISKEDEELEGKSITYEALQRMPYLDMVVSEVLRKWPVALAVDRLCNKDYEYESQATGERIEIKKGDMIRVAMAGIQRDAKYYENPEEFNPERFSAENKSQIDAGIYMPFGLGPRNCIGNRFALLEIKAYLYYLLRDYCLEASPKTCTPLELDKTTIQLRPKNGFWLQLKPRFV</sequence>
<keyword evidence="10 15" id="KW-0560">Oxidoreductase</keyword>
<accession>A0A1I8P430</accession>
<evidence type="ECO:0000256" key="9">
    <source>
        <dbReference type="ARBA" id="ARBA00022848"/>
    </source>
</evidence>
<evidence type="ECO:0000256" key="13">
    <source>
        <dbReference type="ARBA" id="ARBA00023136"/>
    </source>
</evidence>
<evidence type="ECO:0000256" key="15">
    <source>
        <dbReference type="RuleBase" id="RU000461"/>
    </source>
</evidence>
<evidence type="ECO:0000313" key="17">
    <source>
        <dbReference type="EnsemblMetazoa" id="SCAU004658-PA"/>
    </source>
</evidence>
<evidence type="ECO:0000256" key="3">
    <source>
        <dbReference type="ARBA" id="ARBA00004174"/>
    </source>
</evidence>
<dbReference type="PANTHER" id="PTHR24292">
    <property type="entry name" value="CYTOCHROME P450"/>
    <property type="match status" value="1"/>
</dbReference>
<keyword evidence="11 14" id="KW-0408">Iron</keyword>
<dbReference type="InterPro" id="IPR017972">
    <property type="entry name" value="Cyt_P450_CS"/>
</dbReference>
<reference evidence="17" key="1">
    <citation type="submission" date="2020-05" db="UniProtKB">
        <authorList>
            <consortium name="EnsemblMetazoa"/>
        </authorList>
    </citation>
    <scope>IDENTIFICATION</scope>
    <source>
        <strain evidence="17">USDA</strain>
    </source>
</reference>
<dbReference type="PRINTS" id="PR00463">
    <property type="entry name" value="EP450I"/>
</dbReference>
<keyword evidence="6 14" id="KW-0349">Heme</keyword>
<organism evidence="17 18">
    <name type="scientific">Stomoxys calcitrans</name>
    <name type="common">Stable fly</name>
    <name type="synonym">Conops calcitrans</name>
    <dbReference type="NCBI Taxonomy" id="35570"/>
    <lineage>
        <taxon>Eukaryota</taxon>
        <taxon>Metazoa</taxon>
        <taxon>Ecdysozoa</taxon>
        <taxon>Arthropoda</taxon>
        <taxon>Hexapoda</taxon>
        <taxon>Insecta</taxon>
        <taxon>Pterygota</taxon>
        <taxon>Neoptera</taxon>
        <taxon>Endopterygota</taxon>
        <taxon>Diptera</taxon>
        <taxon>Brachycera</taxon>
        <taxon>Muscomorpha</taxon>
        <taxon>Muscoidea</taxon>
        <taxon>Muscidae</taxon>
        <taxon>Stomoxys</taxon>
    </lineage>
</organism>
<dbReference type="SUPFAM" id="SSF48264">
    <property type="entry name" value="Cytochrome P450"/>
    <property type="match status" value="1"/>
</dbReference>
<dbReference type="PROSITE" id="PS00086">
    <property type="entry name" value="CYTOCHROME_P450"/>
    <property type="match status" value="1"/>
</dbReference>
<dbReference type="VEuPathDB" id="VectorBase:SCAU004658"/>
<evidence type="ECO:0000256" key="11">
    <source>
        <dbReference type="ARBA" id="ARBA00023004"/>
    </source>
</evidence>
<dbReference type="InterPro" id="IPR050476">
    <property type="entry name" value="Insect_CytP450_Detox"/>
</dbReference>
<evidence type="ECO:0000313" key="18">
    <source>
        <dbReference type="Proteomes" id="UP000095300"/>
    </source>
</evidence>
<dbReference type="KEGG" id="scac:106083121"/>
<comment type="cofactor">
    <cofactor evidence="1 14">
        <name>heme</name>
        <dbReference type="ChEBI" id="CHEBI:30413"/>
    </cofactor>
</comment>
<dbReference type="GO" id="GO:0005789">
    <property type="term" value="C:endoplasmic reticulum membrane"/>
    <property type="evidence" value="ECO:0007669"/>
    <property type="project" value="UniProtKB-SubCell"/>
</dbReference>
<keyword evidence="13" id="KW-0472">Membrane</keyword>
<evidence type="ECO:0000256" key="10">
    <source>
        <dbReference type="ARBA" id="ARBA00023002"/>
    </source>
</evidence>
<dbReference type="EnsemblMetazoa" id="SCAU004658-RA">
    <property type="protein sequence ID" value="SCAU004658-PA"/>
    <property type="gene ID" value="SCAU004658"/>
</dbReference>
<keyword evidence="18" id="KW-1185">Reference proteome</keyword>
<evidence type="ECO:0000256" key="16">
    <source>
        <dbReference type="SAM" id="SignalP"/>
    </source>
</evidence>
<dbReference type="Proteomes" id="UP000095300">
    <property type="component" value="Unassembled WGS sequence"/>
</dbReference>
<feature type="signal peptide" evidence="16">
    <location>
        <begin position="1"/>
        <end position="20"/>
    </location>
</feature>
<evidence type="ECO:0000256" key="2">
    <source>
        <dbReference type="ARBA" id="ARBA00003690"/>
    </source>
</evidence>
<dbReference type="InterPro" id="IPR001128">
    <property type="entry name" value="Cyt_P450"/>
</dbReference>
<evidence type="ECO:0000256" key="14">
    <source>
        <dbReference type="PIRSR" id="PIRSR602401-1"/>
    </source>
</evidence>
<evidence type="ECO:0000256" key="7">
    <source>
        <dbReference type="ARBA" id="ARBA00022723"/>
    </source>
</evidence>
<evidence type="ECO:0000256" key="5">
    <source>
        <dbReference type="ARBA" id="ARBA00010617"/>
    </source>
</evidence>
<dbReference type="InterPro" id="IPR002401">
    <property type="entry name" value="Cyt_P450_E_grp-I"/>
</dbReference>
<evidence type="ECO:0000256" key="1">
    <source>
        <dbReference type="ARBA" id="ARBA00001971"/>
    </source>
</evidence>
<keyword evidence="8" id="KW-0256">Endoplasmic reticulum</keyword>
<name>A0A1I8P430_STOCA</name>
<dbReference type="GO" id="GO:0004497">
    <property type="term" value="F:monooxygenase activity"/>
    <property type="evidence" value="ECO:0007669"/>
    <property type="project" value="UniProtKB-KW"/>
</dbReference>
<dbReference type="PANTHER" id="PTHR24292:SF54">
    <property type="entry name" value="CYP9F3-RELATED"/>
    <property type="match status" value="1"/>
</dbReference>
<gene>
    <name evidence="17" type="primary">106083121</name>
</gene>
<proteinExistence type="inferred from homology"/>
<comment type="similarity">
    <text evidence="5 15">Belongs to the cytochrome P450 family.</text>
</comment>